<evidence type="ECO:0000313" key="4">
    <source>
        <dbReference type="Proteomes" id="UP000185999"/>
    </source>
</evidence>
<gene>
    <name evidence="3" type="ORF">SAMN05421760_102527</name>
</gene>
<dbReference type="InterPro" id="IPR029052">
    <property type="entry name" value="Metallo-depent_PP-like"/>
</dbReference>
<dbReference type="CDD" id="cd07411">
    <property type="entry name" value="MPP_SoxB_N"/>
    <property type="match status" value="1"/>
</dbReference>
<dbReference type="STRING" id="619304.SAMN05421760_102527"/>
<dbReference type="SUPFAM" id="SSF56300">
    <property type="entry name" value="Metallo-dependent phosphatases"/>
    <property type="match status" value="1"/>
</dbReference>
<dbReference type="InterPro" id="IPR036907">
    <property type="entry name" value="5'-Nucleotdase_C_sf"/>
</dbReference>
<dbReference type="InterPro" id="IPR030998">
    <property type="entry name" value="Thiosulf_SoxB"/>
</dbReference>
<dbReference type="SUPFAM" id="SSF55816">
    <property type="entry name" value="5'-nucleotidase (syn. UDP-sugar hydrolase), C-terminal domain"/>
    <property type="match status" value="1"/>
</dbReference>
<keyword evidence="1" id="KW-0547">Nucleotide-binding</keyword>
<dbReference type="Gene3D" id="3.60.21.10">
    <property type="match status" value="1"/>
</dbReference>
<organism evidence="3 4">
    <name type="scientific">Neptunomonas antarctica</name>
    <dbReference type="NCBI Taxonomy" id="619304"/>
    <lineage>
        <taxon>Bacteria</taxon>
        <taxon>Pseudomonadati</taxon>
        <taxon>Pseudomonadota</taxon>
        <taxon>Gammaproteobacteria</taxon>
        <taxon>Oceanospirillales</taxon>
        <taxon>Oceanospirillaceae</taxon>
        <taxon>Neptunomonas</taxon>
    </lineage>
</organism>
<dbReference type="NCBIfam" id="TIGR04486">
    <property type="entry name" value="thiosulf_SoxB"/>
    <property type="match status" value="1"/>
</dbReference>
<dbReference type="GO" id="GO:0030288">
    <property type="term" value="C:outer membrane-bounded periplasmic space"/>
    <property type="evidence" value="ECO:0007669"/>
    <property type="project" value="TreeGrafter"/>
</dbReference>
<dbReference type="RefSeq" id="WP_054343438.1">
    <property type="nucleotide sequence ID" value="NZ_FTOE01000002.1"/>
</dbReference>
<dbReference type="Proteomes" id="UP000185999">
    <property type="component" value="Unassembled WGS sequence"/>
</dbReference>
<dbReference type="PANTHER" id="PTHR11575:SF42">
    <property type="entry name" value="SULFUR OXIDATION PROTEIN SOXB"/>
    <property type="match status" value="1"/>
</dbReference>
<dbReference type="InterPro" id="IPR006311">
    <property type="entry name" value="TAT_signal"/>
</dbReference>
<name>A0A1N7KKV9_9GAMM</name>
<sequence>MSMSRREFAQLLGLAGAAGVLPSTGFAALKHSADPYEVANFGNVRLLHMTDCHAQLLPIYFREPNVNLGMGAAKGQAPHLVGDKLLNHFGIASNSLEAHAFSCLQYEEAAVKYGKVGGFAHIKTLVDRLRESYGREKTLLLDGGDTWQGSGTAYKTRGMDMVEASNELGVDYMTGHWEFTYHQEEILKNIKAFNGEFLAQNVFVTEEALFSGAEEYIYDEDTGHVFQPYSIREINGARIAIIGQAFPRTKIANPARFIPDWTFDIYDGKLQEQVDNIRGTENVDAVVVLSHNGMDVDLAMAGRVSGVDVILGGHTHDGIPSPTVVKNNGGTTLVCNVGSNGKFVGVMDLDIRNGKVEDFRYRLMPVFSELLAPDAGMAKLITDIRAPYLPWLTEALAPADELMFRRGNFNGTFDQVICDALRKVNDAQISLSPGFRWGTTVLKGQMVTMEHVLDQTCLTYPETYVREMKGSELKLILEDVADNLFNPEPYLQSGGDMVRVGGFDYVCDPAESIGSRISEMTLDNGEKIDAEKSYKVSGWATVGARSEGADIWDVVAEYLKDRKVASIDKLNTPKLKNVEGNPGIIDYPV</sequence>
<dbReference type="PANTHER" id="PTHR11575">
    <property type="entry name" value="5'-NUCLEOTIDASE-RELATED"/>
    <property type="match status" value="1"/>
</dbReference>
<dbReference type="Gene3D" id="3.90.780.10">
    <property type="entry name" value="5'-Nucleotidase, C-terminal domain"/>
    <property type="match status" value="1"/>
</dbReference>
<keyword evidence="1" id="KW-0378">Hydrolase</keyword>
<dbReference type="InterPro" id="IPR008334">
    <property type="entry name" value="5'-Nucleotdase_C"/>
</dbReference>
<dbReference type="PRINTS" id="PR01607">
    <property type="entry name" value="APYRASEFAMLY"/>
</dbReference>
<dbReference type="GO" id="GO:0009166">
    <property type="term" value="P:nucleotide catabolic process"/>
    <property type="evidence" value="ECO:0007669"/>
    <property type="project" value="InterPro"/>
</dbReference>
<evidence type="ECO:0000259" key="2">
    <source>
        <dbReference type="Pfam" id="PF02872"/>
    </source>
</evidence>
<evidence type="ECO:0000256" key="1">
    <source>
        <dbReference type="RuleBase" id="RU362119"/>
    </source>
</evidence>
<dbReference type="GO" id="GO:0016787">
    <property type="term" value="F:hydrolase activity"/>
    <property type="evidence" value="ECO:0007669"/>
    <property type="project" value="UniProtKB-KW"/>
</dbReference>
<proteinExistence type="inferred from homology"/>
<protein>
    <submittedName>
        <fullName evidence="3">Sulfate thiol esterase SoxB</fullName>
    </submittedName>
</protein>
<dbReference type="EMBL" id="FTOE01000002">
    <property type="protein sequence ID" value="SIS62213.1"/>
    <property type="molecule type" value="Genomic_DNA"/>
</dbReference>
<dbReference type="InterPro" id="IPR006179">
    <property type="entry name" value="5_nucleotidase/apyrase"/>
</dbReference>
<dbReference type="AlphaFoldDB" id="A0A1N7KKV9"/>
<reference evidence="4" key="1">
    <citation type="submission" date="2017-01" db="EMBL/GenBank/DDBJ databases">
        <authorList>
            <person name="Varghese N."/>
            <person name="Submissions S."/>
        </authorList>
    </citation>
    <scope>NUCLEOTIDE SEQUENCE [LARGE SCALE GENOMIC DNA]</scope>
    <source>
        <strain evidence="4">DSM 22306</strain>
    </source>
</reference>
<feature type="domain" description="5'-Nucleotidase C-terminal" evidence="2">
    <location>
        <begin position="412"/>
        <end position="541"/>
    </location>
</feature>
<dbReference type="Gene3D" id="6.10.140.570">
    <property type="match status" value="1"/>
</dbReference>
<comment type="similarity">
    <text evidence="1">Belongs to the 5'-nucleotidase family.</text>
</comment>
<dbReference type="GO" id="GO:0000166">
    <property type="term" value="F:nucleotide binding"/>
    <property type="evidence" value="ECO:0007669"/>
    <property type="project" value="UniProtKB-KW"/>
</dbReference>
<evidence type="ECO:0000313" key="3">
    <source>
        <dbReference type="EMBL" id="SIS62213.1"/>
    </source>
</evidence>
<dbReference type="OrthoDB" id="9803927at2"/>
<dbReference type="Pfam" id="PF02872">
    <property type="entry name" value="5_nucleotid_C"/>
    <property type="match status" value="1"/>
</dbReference>
<dbReference type="InterPro" id="IPR041829">
    <property type="entry name" value="SoxB_N"/>
</dbReference>
<keyword evidence="4" id="KW-1185">Reference proteome</keyword>
<accession>A0A1N7KKV9</accession>
<dbReference type="PROSITE" id="PS51318">
    <property type="entry name" value="TAT"/>
    <property type="match status" value="1"/>
</dbReference>